<keyword evidence="4 6" id="KW-0472">Membrane</keyword>
<dbReference type="RefSeq" id="XP_031000668.1">
    <property type="nucleotide sequence ID" value="XM_031134069.1"/>
</dbReference>
<dbReference type="InterPro" id="IPR002523">
    <property type="entry name" value="MgTranspt_CorA/ZnTranspt_ZntB"/>
</dbReference>
<feature type="compositionally biased region" description="Basic and acidic residues" evidence="5">
    <location>
        <begin position="593"/>
        <end position="608"/>
    </location>
</feature>
<comment type="subcellular location">
    <subcellularLocation>
        <location evidence="1">Membrane</location>
        <topology evidence="1">Multi-pass membrane protein</topology>
    </subcellularLocation>
</comment>
<dbReference type="InParanoid" id="A0A507BG87"/>
<gene>
    <name evidence="7" type="ORF">E0L32_011350</name>
</gene>
<evidence type="ECO:0000313" key="8">
    <source>
        <dbReference type="Proteomes" id="UP000319257"/>
    </source>
</evidence>
<dbReference type="GO" id="GO:0016020">
    <property type="term" value="C:membrane"/>
    <property type="evidence" value="ECO:0007669"/>
    <property type="project" value="UniProtKB-SubCell"/>
</dbReference>
<evidence type="ECO:0000256" key="3">
    <source>
        <dbReference type="ARBA" id="ARBA00022989"/>
    </source>
</evidence>
<name>A0A507BG87_9PEZI</name>
<organism evidence="7 8">
    <name type="scientific">Thyridium curvatum</name>
    <dbReference type="NCBI Taxonomy" id="1093900"/>
    <lineage>
        <taxon>Eukaryota</taxon>
        <taxon>Fungi</taxon>
        <taxon>Dikarya</taxon>
        <taxon>Ascomycota</taxon>
        <taxon>Pezizomycotina</taxon>
        <taxon>Sordariomycetes</taxon>
        <taxon>Sordariomycetidae</taxon>
        <taxon>Thyridiales</taxon>
        <taxon>Thyridiaceae</taxon>
        <taxon>Thyridium</taxon>
    </lineage>
</organism>
<keyword evidence="8" id="KW-1185">Reference proteome</keyword>
<evidence type="ECO:0000256" key="6">
    <source>
        <dbReference type="SAM" id="Phobius"/>
    </source>
</evidence>
<evidence type="ECO:0000256" key="1">
    <source>
        <dbReference type="ARBA" id="ARBA00004141"/>
    </source>
</evidence>
<proteinExistence type="predicted"/>
<feature type="compositionally biased region" description="Polar residues" evidence="5">
    <location>
        <begin position="279"/>
        <end position="294"/>
    </location>
</feature>
<feature type="region of interest" description="Disordered" evidence="5">
    <location>
        <begin position="279"/>
        <end position="300"/>
    </location>
</feature>
<feature type="region of interest" description="Disordered" evidence="5">
    <location>
        <begin position="585"/>
        <end position="647"/>
    </location>
</feature>
<comment type="caution">
    <text evidence="7">The sequence shown here is derived from an EMBL/GenBank/DDBJ whole genome shotgun (WGS) entry which is preliminary data.</text>
</comment>
<dbReference type="EMBL" id="SKBQ01000104">
    <property type="protein sequence ID" value="TPX18957.1"/>
    <property type="molecule type" value="Genomic_DNA"/>
</dbReference>
<dbReference type="Pfam" id="PF01544">
    <property type="entry name" value="CorA"/>
    <property type="match status" value="1"/>
</dbReference>
<dbReference type="AlphaFoldDB" id="A0A507BG87"/>
<dbReference type="Gene3D" id="1.20.58.340">
    <property type="entry name" value="Magnesium transport protein CorA, transmembrane region"/>
    <property type="match status" value="1"/>
</dbReference>
<feature type="transmembrane region" description="Helical" evidence="6">
    <location>
        <begin position="482"/>
        <end position="503"/>
    </location>
</feature>
<evidence type="ECO:0000256" key="2">
    <source>
        <dbReference type="ARBA" id="ARBA00022692"/>
    </source>
</evidence>
<dbReference type="Proteomes" id="UP000319257">
    <property type="component" value="Unassembled WGS sequence"/>
</dbReference>
<dbReference type="GO" id="GO:0046873">
    <property type="term" value="F:metal ion transmembrane transporter activity"/>
    <property type="evidence" value="ECO:0007669"/>
    <property type="project" value="InterPro"/>
</dbReference>
<evidence type="ECO:0000313" key="7">
    <source>
        <dbReference type="EMBL" id="TPX18957.1"/>
    </source>
</evidence>
<feature type="transmembrane region" description="Helical" evidence="6">
    <location>
        <begin position="515"/>
        <end position="535"/>
    </location>
</feature>
<dbReference type="GeneID" id="41978797"/>
<reference evidence="7 8" key="1">
    <citation type="submission" date="2019-06" db="EMBL/GenBank/DDBJ databases">
        <title>Draft genome sequence of the filamentous fungus Phialemoniopsis curvata isolated from diesel fuel.</title>
        <authorList>
            <person name="Varaljay V.A."/>
            <person name="Lyon W.J."/>
            <person name="Crouch A.L."/>
            <person name="Drake C.E."/>
            <person name="Hollomon J.M."/>
            <person name="Nadeau L.J."/>
            <person name="Nunn H.S."/>
            <person name="Stevenson B.S."/>
            <person name="Bojanowski C.L."/>
            <person name="Crookes-Goodson W.J."/>
        </authorList>
    </citation>
    <scope>NUCLEOTIDE SEQUENCE [LARGE SCALE GENOMIC DNA]</scope>
    <source>
        <strain evidence="7 8">D216</strain>
    </source>
</reference>
<protein>
    <submittedName>
        <fullName evidence="7">Uncharacterized protein</fullName>
    </submittedName>
</protein>
<evidence type="ECO:0000256" key="5">
    <source>
        <dbReference type="SAM" id="MobiDB-lite"/>
    </source>
</evidence>
<sequence length="647" mass="72634">MSFRDEIEALSQKSSEYYAYPRPDLNSLSQYLKSLSIYNPGCGLPETRSTLSETDRTSSFAVVHDIATGRCQPFSSSSTGLTDFVGRGMDDHGPSVLFLRGHGSPEWLETIGEKYRVSPELYRRHLRYLEFSHNSGRNLHSWPSLPSSSARVFQLTIPTICTRNVSESDYEPEDLQSARQSMEEAMGQYFRQLRAKATVAESVVRKCLLLSKQYYVVEQTISIEVGPPGEHWRAIVWLDTGKDLSQSTQHGEPWKPFAGTKAWETYFFPVIVNLASDPSTNRPSDPTPYPSQNSVHDHTRLQAHPKDRNAEEWKAAQNIALLPFQYGSRLDKSLARQDTLYALGEVFQFSASAEVQLLNLLQSRIEHELSFVGTQGGNDEYRPISLLNLKYIKTQLAAHVQNLNETVDLLQNRNHLDWPHIKGSREESDTVERSANMLLADFKYLLKRADSLANQCDQGMTTLVNSSMIDESRRSAHLAMKVQRLTVIATIFIPLSFVCSVWGMNLEVLGSGSQPFWKCVVSAVPIILIALVIYYSDKDGSYFADDLAMLPMASHLTFLEFDSNSHIVTKSGSVSMPAQATNAPKIQPWKAMKSREEDPIPDLKKGRDDDDDEDHTAQGASVTKPMDRDTASKKLSKSKAKSDQSTN</sequence>
<dbReference type="STRING" id="1093900.A0A507BG87"/>
<accession>A0A507BG87</accession>
<evidence type="ECO:0000256" key="4">
    <source>
        <dbReference type="ARBA" id="ARBA00023136"/>
    </source>
</evidence>
<dbReference type="InterPro" id="IPR045863">
    <property type="entry name" value="CorA_TM1_TM2"/>
</dbReference>
<dbReference type="OrthoDB" id="3231000at2759"/>
<keyword evidence="2 6" id="KW-0812">Transmembrane</keyword>
<keyword evidence="3 6" id="KW-1133">Transmembrane helix</keyword>
<dbReference type="SUPFAM" id="SSF144083">
    <property type="entry name" value="Magnesium transport protein CorA, transmembrane region"/>
    <property type="match status" value="1"/>
</dbReference>